<dbReference type="Proteomes" id="UP001301012">
    <property type="component" value="Unassembled WGS sequence"/>
</dbReference>
<reference evidence="3 4" key="1">
    <citation type="submission" date="2023-05" db="EMBL/GenBank/DDBJ databases">
        <title>Rombocin, a short stable natural nisin variant, displays selective antimicrobial activity against Listeria monocytogenes and employs dual mode of action to kill target bacterial strains.</title>
        <authorList>
            <person name="Wambui J."/>
            <person name="Stephan R."/>
            <person name="Kuipers O.P."/>
        </authorList>
    </citation>
    <scope>NUCLEOTIDE SEQUENCE [LARGE SCALE GENOMIC DNA]</scope>
    <source>
        <strain evidence="3 4">RC002</strain>
    </source>
</reference>
<keyword evidence="3" id="KW-0131">Cell cycle</keyword>
<dbReference type="EMBL" id="JASKYM010000005">
    <property type="protein sequence ID" value="MDK2564083.1"/>
    <property type="molecule type" value="Genomic_DNA"/>
</dbReference>
<keyword evidence="4" id="KW-1185">Reference proteome</keyword>
<keyword evidence="2" id="KW-0342">GTP-binding</keyword>
<dbReference type="GO" id="GO:0051301">
    <property type="term" value="P:cell division"/>
    <property type="evidence" value="ECO:0007669"/>
    <property type="project" value="UniProtKB-KW"/>
</dbReference>
<gene>
    <name evidence="3" type="ORF">QOZ84_11020</name>
</gene>
<evidence type="ECO:0000256" key="2">
    <source>
        <dbReference type="ARBA" id="ARBA00023134"/>
    </source>
</evidence>
<organism evidence="3 4">
    <name type="scientific">Romboutsia sedimentorum</name>
    <dbReference type="NCBI Taxonomy" id="1368474"/>
    <lineage>
        <taxon>Bacteria</taxon>
        <taxon>Bacillati</taxon>
        <taxon>Bacillota</taxon>
        <taxon>Clostridia</taxon>
        <taxon>Peptostreptococcales</taxon>
        <taxon>Peptostreptococcaceae</taxon>
        <taxon>Romboutsia</taxon>
    </lineage>
</organism>
<dbReference type="RefSeq" id="WP_284133016.1">
    <property type="nucleotide sequence ID" value="NZ_JASKYM010000005.1"/>
</dbReference>
<dbReference type="InterPro" id="IPR037103">
    <property type="entry name" value="Tubulin/FtsZ-like_C"/>
</dbReference>
<keyword evidence="3" id="KW-0132">Cell division</keyword>
<sequence length="248" mass="28448">MNELEKAQSAKIIGVGDDGIKLLDSITEKIEHNMDLEKININQEVDKDYVRNLLDGVDILFLTYNSEDKKAIQIVNAIGYMAKERRVLNIGLDLAVKENNDEISLNREFKINDENLDTLLNIINMLLDSISDSCMINIDLSDLKETLCTEQGIKYSYCEFDKTIKNDDIIKELLETTVKTTKELSGKKEVILVEMDSNYCENESEMLVSLNELLLKIQDNREDTYEGIFSLYIREKNEGKIKIGLVYN</sequence>
<dbReference type="Gene3D" id="3.30.1330.20">
    <property type="entry name" value="Tubulin/FtsZ, C-terminal domain"/>
    <property type="match status" value="1"/>
</dbReference>
<keyword evidence="1" id="KW-0547">Nucleotide-binding</keyword>
<protein>
    <submittedName>
        <fullName evidence="3">Cell division protein</fullName>
    </submittedName>
</protein>
<evidence type="ECO:0000256" key="1">
    <source>
        <dbReference type="ARBA" id="ARBA00022741"/>
    </source>
</evidence>
<name>A0ABT7EDB0_9FIRM</name>
<evidence type="ECO:0000313" key="3">
    <source>
        <dbReference type="EMBL" id="MDK2564083.1"/>
    </source>
</evidence>
<accession>A0ABT7EDB0</accession>
<proteinExistence type="predicted"/>
<comment type="caution">
    <text evidence="3">The sequence shown here is derived from an EMBL/GenBank/DDBJ whole genome shotgun (WGS) entry which is preliminary data.</text>
</comment>
<evidence type="ECO:0000313" key="4">
    <source>
        <dbReference type="Proteomes" id="UP001301012"/>
    </source>
</evidence>